<organism evidence="3 4">
    <name type="scientific">Terfezia boudieri ATCC MYA-4762</name>
    <dbReference type="NCBI Taxonomy" id="1051890"/>
    <lineage>
        <taxon>Eukaryota</taxon>
        <taxon>Fungi</taxon>
        <taxon>Dikarya</taxon>
        <taxon>Ascomycota</taxon>
        <taxon>Pezizomycotina</taxon>
        <taxon>Pezizomycetes</taxon>
        <taxon>Pezizales</taxon>
        <taxon>Pezizaceae</taxon>
        <taxon>Terfezia</taxon>
    </lineage>
</organism>
<dbReference type="Pfam" id="PF02558">
    <property type="entry name" value="ApbA"/>
    <property type="match status" value="1"/>
</dbReference>
<feature type="domain" description="Ketopantoate reductase C-terminal" evidence="2">
    <location>
        <begin position="231"/>
        <end position="379"/>
    </location>
</feature>
<dbReference type="STRING" id="1051890.A0A3N4LCS8"/>
<dbReference type="GO" id="GO:0005737">
    <property type="term" value="C:cytoplasm"/>
    <property type="evidence" value="ECO:0007669"/>
    <property type="project" value="TreeGrafter"/>
</dbReference>
<dbReference type="Proteomes" id="UP000267821">
    <property type="component" value="Unassembled WGS sequence"/>
</dbReference>
<evidence type="ECO:0000259" key="2">
    <source>
        <dbReference type="Pfam" id="PF08546"/>
    </source>
</evidence>
<dbReference type="OrthoDB" id="3609at2759"/>
<gene>
    <name evidence="3" type="ORF">L211DRAFT_841397</name>
</gene>
<dbReference type="InterPro" id="IPR008927">
    <property type="entry name" value="6-PGluconate_DH-like_C_sf"/>
</dbReference>
<reference evidence="3 4" key="1">
    <citation type="journal article" date="2018" name="Nat. Ecol. Evol.">
        <title>Pezizomycetes genomes reveal the molecular basis of ectomycorrhizal truffle lifestyle.</title>
        <authorList>
            <person name="Murat C."/>
            <person name="Payen T."/>
            <person name="Noel B."/>
            <person name="Kuo A."/>
            <person name="Morin E."/>
            <person name="Chen J."/>
            <person name="Kohler A."/>
            <person name="Krizsan K."/>
            <person name="Balestrini R."/>
            <person name="Da Silva C."/>
            <person name="Montanini B."/>
            <person name="Hainaut M."/>
            <person name="Levati E."/>
            <person name="Barry K.W."/>
            <person name="Belfiori B."/>
            <person name="Cichocki N."/>
            <person name="Clum A."/>
            <person name="Dockter R.B."/>
            <person name="Fauchery L."/>
            <person name="Guy J."/>
            <person name="Iotti M."/>
            <person name="Le Tacon F."/>
            <person name="Lindquist E.A."/>
            <person name="Lipzen A."/>
            <person name="Malagnac F."/>
            <person name="Mello A."/>
            <person name="Molinier V."/>
            <person name="Miyauchi S."/>
            <person name="Poulain J."/>
            <person name="Riccioni C."/>
            <person name="Rubini A."/>
            <person name="Sitrit Y."/>
            <person name="Splivallo R."/>
            <person name="Traeger S."/>
            <person name="Wang M."/>
            <person name="Zifcakova L."/>
            <person name="Wipf D."/>
            <person name="Zambonelli A."/>
            <person name="Paolocci F."/>
            <person name="Nowrousian M."/>
            <person name="Ottonello S."/>
            <person name="Baldrian P."/>
            <person name="Spatafora J.W."/>
            <person name="Henrissat B."/>
            <person name="Nagy L.G."/>
            <person name="Aury J.M."/>
            <person name="Wincker P."/>
            <person name="Grigoriev I.V."/>
            <person name="Bonfante P."/>
            <person name="Martin F.M."/>
        </authorList>
    </citation>
    <scope>NUCLEOTIDE SEQUENCE [LARGE SCALE GENOMIC DNA]</scope>
    <source>
        <strain evidence="3 4">ATCC MYA-4762</strain>
    </source>
</reference>
<dbReference type="SUPFAM" id="SSF48179">
    <property type="entry name" value="6-phosphogluconate dehydrogenase C-terminal domain-like"/>
    <property type="match status" value="1"/>
</dbReference>
<dbReference type="InParanoid" id="A0A3N4LCS8"/>
<dbReference type="PANTHER" id="PTHR21708">
    <property type="entry name" value="PROBABLE 2-DEHYDROPANTOATE 2-REDUCTASE"/>
    <property type="match status" value="1"/>
</dbReference>
<dbReference type="InterPro" id="IPR013328">
    <property type="entry name" value="6PGD_dom2"/>
</dbReference>
<dbReference type="Pfam" id="PF08546">
    <property type="entry name" value="ApbA_C"/>
    <property type="match status" value="1"/>
</dbReference>
<evidence type="ECO:0000313" key="4">
    <source>
        <dbReference type="Proteomes" id="UP000267821"/>
    </source>
</evidence>
<protein>
    <submittedName>
        <fullName evidence="3">6-phosphogluconate dehydrogenase C-terminal domain-like protein</fullName>
    </submittedName>
</protein>
<dbReference type="FunCoup" id="A0A3N4LCS8">
    <property type="interactions" value="29"/>
</dbReference>
<keyword evidence="4" id="KW-1185">Reference proteome</keyword>
<accession>A0A3N4LCS8</accession>
<dbReference type="InterPro" id="IPR051402">
    <property type="entry name" value="KPR-Related"/>
</dbReference>
<name>A0A3N4LCS8_9PEZI</name>
<proteinExistence type="predicted"/>
<sequence length="388" mass="41969">MATMSDQTSPEPLTGIFTPEQRRALFRNTNVDGNQKPIDIFTYGGGAVGALYSWIISLGSRPVNFTMACRSNYSMVQSSGFTIDSTLFGPGQFRPQKVIRDVFEVACPNDPTKSIVEYDLVFVCTKASGKVDIPAHIVTPGKTAIILFQNGINIEAPYKEAFPLNPVISAVLYISCSQPVPGKIVHVGDIDIVKLGLYPDLPAREPTHPSLQLISDLLQGGGCNAAAIPHIQSYRWLKTVYNGCWNVLCAVSGLDTHAFLASSPRAREAARALSQELIAVAKRALGILGADGQLASEGEGEGKVAKEALMLWSSEAATAGWNIALAERLVPITPSMLEDARKGMEMEVEAFCGEVVRTGERLGVELPVLKALYPILQAMNYRFKQARV</sequence>
<dbReference type="InterPro" id="IPR013332">
    <property type="entry name" value="KPR_N"/>
</dbReference>
<dbReference type="Gene3D" id="1.10.1040.10">
    <property type="entry name" value="N-(1-d-carboxylethyl)-l-norvaline Dehydrogenase, domain 2"/>
    <property type="match status" value="1"/>
</dbReference>
<dbReference type="InterPro" id="IPR013752">
    <property type="entry name" value="KPA_reductase"/>
</dbReference>
<dbReference type="Gene3D" id="3.40.50.720">
    <property type="entry name" value="NAD(P)-binding Rossmann-like Domain"/>
    <property type="match status" value="1"/>
</dbReference>
<evidence type="ECO:0000313" key="3">
    <source>
        <dbReference type="EMBL" id="RPB20687.1"/>
    </source>
</evidence>
<feature type="domain" description="Ketopantoate reductase N-terminal" evidence="1">
    <location>
        <begin position="41"/>
        <end position="198"/>
    </location>
</feature>
<dbReference type="PANTHER" id="PTHR21708:SF40">
    <property type="entry name" value="REDUCTASE FAMILY PROTEIN, PUTATIVE (AFU_ORTHOLOGUE AFUA_2G14497)-RELATED"/>
    <property type="match status" value="1"/>
</dbReference>
<dbReference type="AlphaFoldDB" id="A0A3N4LCS8"/>
<dbReference type="EMBL" id="ML121568">
    <property type="protein sequence ID" value="RPB20687.1"/>
    <property type="molecule type" value="Genomic_DNA"/>
</dbReference>
<evidence type="ECO:0000259" key="1">
    <source>
        <dbReference type="Pfam" id="PF02558"/>
    </source>
</evidence>